<evidence type="ECO:0000256" key="2">
    <source>
        <dbReference type="ARBA" id="ARBA00022801"/>
    </source>
</evidence>
<dbReference type="Pfam" id="PF00270">
    <property type="entry name" value="DEAD"/>
    <property type="match status" value="1"/>
</dbReference>
<dbReference type="GO" id="GO:0003724">
    <property type="term" value="F:RNA helicase activity"/>
    <property type="evidence" value="ECO:0007669"/>
    <property type="project" value="UniProtKB-UniRule"/>
</dbReference>
<evidence type="ECO:0000313" key="11">
    <source>
        <dbReference type="EMBL" id="QIZ77459.1"/>
    </source>
</evidence>
<dbReference type="PANTHER" id="PTHR47959">
    <property type="entry name" value="ATP-DEPENDENT RNA HELICASE RHLE-RELATED"/>
    <property type="match status" value="1"/>
</dbReference>
<evidence type="ECO:0000256" key="7">
    <source>
        <dbReference type="SAM" id="MobiDB-lite"/>
    </source>
</evidence>
<feature type="domain" description="DEAD-box RNA helicase Q" evidence="10">
    <location>
        <begin position="1"/>
        <end position="29"/>
    </location>
</feature>
<dbReference type="PROSITE" id="PS51195">
    <property type="entry name" value="Q_MOTIF"/>
    <property type="match status" value="1"/>
</dbReference>
<keyword evidence="5" id="KW-0690">Ribosome biogenesis</keyword>
<dbReference type="RefSeq" id="WP_168660719.1">
    <property type="nucleotide sequence ID" value="NZ_CP051180.1"/>
</dbReference>
<reference evidence="11 12" key="1">
    <citation type="submission" date="2020-04" db="EMBL/GenBank/DDBJ databases">
        <title>Ferrimonas sp. S7 isolated from sea water.</title>
        <authorList>
            <person name="Bae S.S."/>
            <person name="Baek K."/>
        </authorList>
    </citation>
    <scope>NUCLEOTIDE SEQUENCE [LARGE SCALE GENOMIC DNA]</scope>
    <source>
        <strain evidence="11 12">S7</strain>
    </source>
</reference>
<dbReference type="EC" id="3.6.4.13" evidence="5"/>
<dbReference type="PROSITE" id="PS51194">
    <property type="entry name" value="HELICASE_CTER"/>
    <property type="match status" value="1"/>
</dbReference>
<dbReference type="GO" id="GO:0005829">
    <property type="term" value="C:cytosol"/>
    <property type="evidence" value="ECO:0007669"/>
    <property type="project" value="TreeGrafter"/>
</dbReference>
<dbReference type="InterPro" id="IPR000629">
    <property type="entry name" value="RNA-helicase_DEAD-box_CS"/>
</dbReference>
<feature type="domain" description="Helicase C-terminal" evidence="9">
    <location>
        <begin position="235"/>
        <end position="380"/>
    </location>
</feature>
<keyword evidence="3 5" id="KW-0347">Helicase</keyword>
<feature type="short sequence motif" description="Q motif" evidence="6">
    <location>
        <begin position="1"/>
        <end position="29"/>
    </location>
</feature>
<evidence type="ECO:0000256" key="3">
    <source>
        <dbReference type="ARBA" id="ARBA00022806"/>
    </source>
</evidence>
<dbReference type="Pfam" id="PF00271">
    <property type="entry name" value="Helicase_C"/>
    <property type="match status" value="1"/>
</dbReference>
<keyword evidence="1 5" id="KW-0547">Nucleotide-binding</keyword>
<accession>A0A6H1UFQ7</accession>
<dbReference type="PROSITE" id="PS51192">
    <property type="entry name" value="HELICASE_ATP_BIND_1"/>
    <property type="match status" value="1"/>
</dbReference>
<dbReference type="InterPro" id="IPR011545">
    <property type="entry name" value="DEAD/DEAH_box_helicase_dom"/>
</dbReference>
<evidence type="ECO:0000256" key="5">
    <source>
        <dbReference type="HAMAP-Rule" id="MF_00967"/>
    </source>
</evidence>
<sequence length="406" mass="45963">MSFLELDLDPRLLSALAKAGYTKPTTIQTEVLECALEQRDILANAPTGTGKTAAFLLPAIQHLLDFRRRDPGHARVLILTPTRELAEQVRQYGEKLVRGTELTIGAIVGGRDYQLDADLLTANLDILVATPGRLEYYLESERFDPRQVELLIIDEADRMLDLGFMPVVEHIANEVRWRKQTMLFSATLEGSGLNQFVHKLLEDPVRCDAKPPRSERKKINQSYYRADDANHKYKLLKRLLADEECERSIIFVRTRERAVQLNSKLFASKVRIAVLQGDMAQGQRDRAIELFKEGKVKHLVATDVAARGLDIQDVTHVINYDLPRKGDIYLHRIGRTARAGAKGSAVSIVEAHDYPHLEKIQRYVGEPIRYRVIESLRPLSKAPKFGKPKKTKAKAKTSASKKKKKK</sequence>
<evidence type="ECO:0000259" key="9">
    <source>
        <dbReference type="PROSITE" id="PS51194"/>
    </source>
</evidence>
<organism evidence="11 12">
    <name type="scientific">Ferrimonas lipolytica</name>
    <dbReference type="NCBI Taxonomy" id="2724191"/>
    <lineage>
        <taxon>Bacteria</taxon>
        <taxon>Pseudomonadati</taxon>
        <taxon>Pseudomonadota</taxon>
        <taxon>Gammaproteobacteria</taxon>
        <taxon>Alteromonadales</taxon>
        <taxon>Ferrimonadaceae</taxon>
        <taxon>Ferrimonas</taxon>
    </lineage>
</organism>
<comment type="subunit">
    <text evidence="5">Interacts with the 50S ribosomal subunit.</text>
</comment>
<dbReference type="Proteomes" id="UP000501602">
    <property type="component" value="Chromosome"/>
</dbReference>
<dbReference type="GO" id="GO:0016787">
    <property type="term" value="F:hydrolase activity"/>
    <property type="evidence" value="ECO:0007669"/>
    <property type="project" value="UniProtKB-KW"/>
</dbReference>
<dbReference type="HAMAP" id="MF_00967">
    <property type="entry name" value="DEAD_helicase_SrmB"/>
    <property type="match status" value="1"/>
</dbReference>
<feature type="compositionally biased region" description="Basic residues" evidence="7">
    <location>
        <begin position="384"/>
        <end position="406"/>
    </location>
</feature>
<comment type="function">
    <text evidence="5">DEAD-box RNA helicase involved in the assembly of the 50S ribosomal subunit at low temperature. Exhibits RNA-stimulated ATP hydrolysis and RNA unwinding activity.</text>
</comment>
<dbReference type="InterPro" id="IPR027417">
    <property type="entry name" value="P-loop_NTPase"/>
</dbReference>
<name>A0A6H1UFQ7_9GAMM</name>
<evidence type="ECO:0000256" key="1">
    <source>
        <dbReference type="ARBA" id="ARBA00022741"/>
    </source>
</evidence>
<dbReference type="InterPro" id="IPR014001">
    <property type="entry name" value="Helicase_ATP-bd"/>
</dbReference>
<evidence type="ECO:0000259" key="8">
    <source>
        <dbReference type="PROSITE" id="PS51192"/>
    </source>
</evidence>
<dbReference type="CDD" id="cd18787">
    <property type="entry name" value="SF2_C_DEAD"/>
    <property type="match status" value="1"/>
</dbReference>
<gene>
    <name evidence="5 11" type="primary">srmB</name>
    <name evidence="11" type="ORF">HER31_11520</name>
</gene>
<feature type="region of interest" description="Disordered" evidence="7">
    <location>
        <begin position="381"/>
        <end position="406"/>
    </location>
</feature>
<evidence type="ECO:0000256" key="4">
    <source>
        <dbReference type="ARBA" id="ARBA00022840"/>
    </source>
</evidence>
<comment type="subcellular location">
    <subcellularLocation>
        <location evidence="5">Cytoplasm</location>
    </subcellularLocation>
</comment>
<dbReference type="SMART" id="SM00487">
    <property type="entry name" value="DEXDc"/>
    <property type="match status" value="1"/>
</dbReference>
<dbReference type="InterPro" id="IPR028621">
    <property type="entry name" value="DEAD_helicase_SrmB"/>
</dbReference>
<keyword evidence="12" id="KW-1185">Reference proteome</keyword>
<dbReference type="AlphaFoldDB" id="A0A6H1UFQ7"/>
<dbReference type="CDD" id="cd00268">
    <property type="entry name" value="DEADc"/>
    <property type="match status" value="1"/>
</dbReference>
<dbReference type="SMART" id="SM00490">
    <property type="entry name" value="HELICc"/>
    <property type="match status" value="1"/>
</dbReference>
<keyword evidence="5" id="KW-0963">Cytoplasm</keyword>
<dbReference type="InterPro" id="IPR044742">
    <property type="entry name" value="DEAD/DEAH_RhlB"/>
</dbReference>
<protein>
    <recommendedName>
        <fullName evidence="5">ATP-dependent RNA helicase SrmB</fullName>
        <ecNumber evidence="5">3.6.4.13</ecNumber>
    </recommendedName>
</protein>
<dbReference type="KEGG" id="fes:HER31_11520"/>
<dbReference type="InterPro" id="IPR014014">
    <property type="entry name" value="RNA_helicase_DEAD_Q_motif"/>
</dbReference>
<dbReference type="GO" id="GO:0000027">
    <property type="term" value="P:ribosomal large subunit assembly"/>
    <property type="evidence" value="ECO:0007669"/>
    <property type="project" value="UniProtKB-UniRule"/>
</dbReference>
<evidence type="ECO:0000313" key="12">
    <source>
        <dbReference type="Proteomes" id="UP000501602"/>
    </source>
</evidence>
<dbReference type="PANTHER" id="PTHR47959:SF3">
    <property type="entry name" value="ATP-DEPENDENT RNA HELICASE SRMB"/>
    <property type="match status" value="1"/>
</dbReference>
<proteinExistence type="inferred from homology"/>
<dbReference type="InterPro" id="IPR050079">
    <property type="entry name" value="DEAD_box_RNA_helicase"/>
</dbReference>
<evidence type="ECO:0000259" key="10">
    <source>
        <dbReference type="PROSITE" id="PS51195"/>
    </source>
</evidence>
<dbReference type="GO" id="GO:0003676">
    <property type="term" value="F:nucleic acid binding"/>
    <property type="evidence" value="ECO:0007669"/>
    <property type="project" value="InterPro"/>
</dbReference>
<dbReference type="InterPro" id="IPR001650">
    <property type="entry name" value="Helicase_C-like"/>
</dbReference>
<dbReference type="EMBL" id="CP051180">
    <property type="protein sequence ID" value="QIZ77459.1"/>
    <property type="molecule type" value="Genomic_DNA"/>
</dbReference>
<dbReference type="Gene3D" id="3.40.50.300">
    <property type="entry name" value="P-loop containing nucleotide triphosphate hydrolases"/>
    <property type="match status" value="2"/>
</dbReference>
<comment type="catalytic activity">
    <reaction evidence="5">
        <text>ATP + H2O = ADP + phosphate + H(+)</text>
        <dbReference type="Rhea" id="RHEA:13065"/>
        <dbReference type="ChEBI" id="CHEBI:15377"/>
        <dbReference type="ChEBI" id="CHEBI:15378"/>
        <dbReference type="ChEBI" id="CHEBI:30616"/>
        <dbReference type="ChEBI" id="CHEBI:43474"/>
        <dbReference type="ChEBI" id="CHEBI:456216"/>
        <dbReference type="EC" id="3.6.4.13"/>
    </reaction>
</comment>
<comment type="similarity">
    <text evidence="5">Belongs to the DEAD box helicase family. SrmB subfamily.</text>
</comment>
<evidence type="ECO:0000256" key="6">
    <source>
        <dbReference type="PROSITE-ProRule" id="PRU00552"/>
    </source>
</evidence>
<feature type="domain" description="Helicase ATP-binding" evidence="8">
    <location>
        <begin position="32"/>
        <end position="206"/>
    </location>
</feature>
<keyword evidence="2 5" id="KW-0378">Hydrolase</keyword>
<dbReference type="NCBIfam" id="NF008394">
    <property type="entry name" value="PRK11192.1"/>
    <property type="match status" value="1"/>
</dbReference>
<keyword evidence="4 5" id="KW-0067">ATP-binding</keyword>
<dbReference type="SUPFAM" id="SSF52540">
    <property type="entry name" value="P-loop containing nucleoside triphosphate hydrolases"/>
    <property type="match status" value="2"/>
</dbReference>
<dbReference type="PROSITE" id="PS00039">
    <property type="entry name" value="DEAD_ATP_HELICASE"/>
    <property type="match status" value="1"/>
</dbReference>
<dbReference type="GO" id="GO:0005524">
    <property type="term" value="F:ATP binding"/>
    <property type="evidence" value="ECO:0007669"/>
    <property type="project" value="UniProtKB-UniRule"/>
</dbReference>